<dbReference type="Proteomes" id="UP001190825">
    <property type="component" value="Unassembled WGS sequence"/>
</dbReference>
<evidence type="ECO:0000313" key="3">
    <source>
        <dbReference type="Proteomes" id="UP001190825"/>
    </source>
</evidence>
<dbReference type="EMBL" id="WISB01000165">
    <property type="protein sequence ID" value="MQW72684.1"/>
    <property type="molecule type" value="Genomic_DNA"/>
</dbReference>
<proteinExistence type="predicted"/>
<evidence type="ECO:0000313" key="2">
    <source>
        <dbReference type="EMBL" id="PLU06989.1"/>
    </source>
</evidence>
<reference evidence="2" key="2">
    <citation type="submission" date="2017-04" db="EMBL/GenBank/DDBJ databases">
        <authorList>
            <person name="Porter S."/>
            <person name="Friesen M.L."/>
            <person name="Faber-Hammond J."/>
        </authorList>
    </citation>
    <scope>NUCLEOTIDE SEQUENCE</scope>
    <source>
        <strain evidence="2">Str16</strain>
    </source>
</reference>
<dbReference type="EMBL" id="NBUC01000045">
    <property type="protein sequence ID" value="PLU06989.1"/>
    <property type="molecule type" value="Genomic_DNA"/>
</dbReference>
<dbReference type="OMA" id="MPSRDRC"/>
<accession>A0A6G1WSH3</accession>
<sequence>MAGRYRAFAPTEELRAVTASRNYSQAFRPGEIDLLGRVFEQLLEERQVPNCGDQAEALAARLISVYQSGERRIDKLKKLTLHS</sequence>
<keyword evidence="3" id="KW-1185">Reference proteome</keyword>
<comment type="caution">
    <text evidence="1">The sequence shown here is derived from an EMBL/GenBank/DDBJ whole genome shotgun (WGS) entry which is preliminary data.</text>
</comment>
<protein>
    <submittedName>
        <fullName evidence="1">Uncharacterized protein</fullName>
    </submittedName>
</protein>
<name>A0A6G1WSH3_9HYPH</name>
<reference evidence="1" key="1">
    <citation type="journal article" date="2013" name="Genome Biol.">
        <title>Comparative genomics of the core and accessory genomes of 48 Sinorhizobium strains comprising five genospecies.</title>
        <authorList>
            <person name="Sugawara M."/>
            <person name="Epstein B."/>
            <person name="Badgley B.D."/>
            <person name="Unno T."/>
            <person name="Xu L."/>
            <person name="Reese J."/>
            <person name="Gyaneshwar P."/>
            <person name="Denny R."/>
            <person name="Mudge J."/>
            <person name="Bharti A.K."/>
            <person name="Farmer A.D."/>
            <person name="May G.D."/>
            <person name="Woodward J.E."/>
            <person name="Medigue C."/>
            <person name="Vallenet D."/>
            <person name="Lajus A."/>
            <person name="Rouy Z."/>
            <person name="Martinez-Vaz B."/>
            <person name="Tiffin P."/>
            <person name="Young N.D."/>
            <person name="Sadowsky M.J."/>
        </authorList>
    </citation>
    <scope>NUCLEOTIDE SEQUENCE</scope>
    <source>
        <strain evidence="1">M1</strain>
    </source>
</reference>
<organism evidence="1">
    <name type="scientific">Sinorhizobium medicae</name>
    <dbReference type="NCBI Taxonomy" id="110321"/>
    <lineage>
        <taxon>Bacteria</taxon>
        <taxon>Pseudomonadati</taxon>
        <taxon>Pseudomonadota</taxon>
        <taxon>Alphaproteobacteria</taxon>
        <taxon>Hyphomicrobiales</taxon>
        <taxon>Rhizobiaceae</taxon>
        <taxon>Sinorhizobium/Ensifer group</taxon>
        <taxon>Sinorhizobium</taxon>
    </lineage>
</organism>
<reference evidence="2 3" key="3">
    <citation type="journal article" date="2018" name="FEMS Microbiol. Ecol.">
        <title>Co-invading symbiotic mutualists of Medicago polymorpha retain high ancestral diversity and contain diverse accessory genomes.</title>
        <authorList>
            <person name="Porter S.S."/>
            <person name="Faber-Hammond J.J."/>
            <person name="Friesen M.L."/>
        </authorList>
    </citation>
    <scope>NUCLEOTIDE SEQUENCE [LARGE SCALE GENOMIC DNA]</scope>
    <source>
        <strain evidence="2 3">Str16</strain>
    </source>
</reference>
<evidence type="ECO:0000313" key="1">
    <source>
        <dbReference type="EMBL" id="MQW72684.1"/>
    </source>
</evidence>
<gene>
    <name evidence="2" type="ORF">BMJ33_04975</name>
    <name evidence="1" type="ORF">GHJ91_27155</name>
</gene>
<dbReference type="AlphaFoldDB" id="A0A6G1WSH3"/>